<comment type="caution">
    <text evidence="3">The sequence shown here is derived from an EMBL/GenBank/DDBJ whole genome shotgun (WGS) entry which is preliminary data.</text>
</comment>
<dbReference type="Proteomes" id="UP000824193">
    <property type="component" value="Unassembled WGS sequence"/>
</dbReference>
<name>A0A9D2AF10_9FIRM</name>
<gene>
    <name evidence="3" type="ORF">H9865_10135</name>
</gene>
<dbReference type="PANTHER" id="PTHR38468">
    <property type="entry name" value="SLL0939 PROTEIN"/>
    <property type="match status" value="1"/>
</dbReference>
<organism evidence="3 4">
    <name type="scientific">Candidatus Allofournierella pullicola</name>
    <dbReference type="NCBI Taxonomy" id="2838596"/>
    <lineage>
        <taxon>Bacteria</taxon>
        <taxon>Bacillati</taxon>
        <taxon>Bacillota</taxon>
        <taxon>Clostridia</taxon>
        <taxon>Eubacteriales</taxon>
        <taxon>Oscillospiraceae</taxon>
        <taxon>Allofournierella</taxon>
    </lineage>
</organism>
<reference evidence="3" key="2">
    <citation type="submission" date="2021-04" db="EMBL/GenBank/DDBJ databases">
        <authorList>
            <person name="Gilroy R."/>
        </authorList>
    </citation>
    <scope>NUCLEOTIDE SEQUENCE</scope>
    <source>
        <strain evidence="3">2239</strain>
    </source>
</reference>
<keyword evidence="2" id="KW-0472">Membrane</keyword>
<evidence type="ECO:0000256" key="2">
    <source>
        <dbReference type="SAM" id="Phobius"/>
    </source>
</evidence>
<dbReference type="PANTHER" id="PTHR38468:SF1">
    <property type="entry name" value="SLL0939 PROTEIN"/>
    <property type="match status" value="1"/>
</dbReference>
<dbReference type="InterPro" id="IPR012427">
    <property type="entry name" value="DUF1622"/>
</dbReference>
<keyword evidence="1" id="KW-0175">Coiled coil</keyword>
<accession>A0A9D2AF10</accession>
<sequence>MFFSTLYEQLHEGLVTLVNLSVVLLEFIGVGVIVVAALQGILNYIRRDPLTRLKLAKGMAMGLEFKLGSEILRTVVVREFTEIGLVAAIIVLRAALTFLIHWEIKTEESQMEQELERRQAEIQDITEEAEEKRAAQEK</sequence>
<keyword evidence="2" id="KW-1133">Transmembrane helix</keyword>
<reference evidence="3" key="1">
    <citation type="journal article" date="2021" name="PeerJ">
        <title>Extensive microbial diversity within the chicken gut microbiome revealed by metagenomics and culture.</title>
        <authorList>
            <person name="Gilroy R."/>
            <person name="Ravi A."/>
            <person name="Getino M."/>
            <person name="Pursley I."/>
            <person name="Horton D.L."/>
            <person name="Alikhan N.F."/>
            <person name="Baker D."/>
            <person name="Gharbi K."/>
            <person name="Hall N."/>
            <person name="Watson M."/>
            <person name="Adriaenssens E.M."/>
            <person name="Foster-Nyarko E."/>
            <person name="Jarju S."/>
            <person name="Secka A."/>
            <person name="Antonio M."/>
            <person name="Oren A."/>
            <person name="Chaudhuri R.R."/>
            <person name="La Ragione R."/>
            <person name="Hildebrand F."/>
            <person name="Pallen M.J."/>
        </authorList>
    </citation>
    <scope>NUCLEOTIDE SEQUENCE</scope>
    <source>
        <strain evidence="3">2239</strain>
    </source>
</reference>
<proteinExistence type="predicted"/>
<dbReference type="AlphaFoldDB" id="A0A9D2AF10"/>
<evidence type="ECO:0000313" key="4">
    <source>
        <dbReference type="Proteomes" id="UP000824193"/>
    </source>
</evidence>
<evidence type="ECO:0000256" key="1">
    <source>
        <dbReference type="SAM" id="Coils"/>
    </source>
</evidence>
<feature type="transmembrane region" description="Helical" evidence="2">
    <location>
        <begin position="20"/>
        <end position="45"/>
    </location>
</feature>
<keyword evidence="2" id="KW-0812">Transmembrane</keyword>
<dbReference type="EMBL" id="DXFW01000035">
    <property type="protein sequence ID" value="HIX06432.1"/>
    <property type="molecule type" value="Genomic_DNA"/>
</dbReference>
<dbReference type="Pfam" id="PF07784">
    <property type="entry name" value="DUF1622"/>
    <property type="match status" value="1"/>
</dbReference>
<evidence type="ECO:0000313" key="3">
    <source>
        <dbReference type="EMBL" id="HIX06432.1"/>
    </source>
</evidence>
<feature type="coiled-coil region" evidence="1">
    <location>
        <begin position="108"/>
        <end position="135"/>
    </location>
</feature>
<protein>
    <submittedName>
        <fullName evidence="3">DUF1622 domain-containing protein</fullName>
    </submittedName>
</protein>